<feature type="transmembrane region" description="Helical" evidence="1">
    <location>
        <begin position="7"/>
        <end position="25"/>
    </location>
</feature>
<organism evidence="2">
    <name type="scientific">uncultured Caudovirales phage</name>
    <dbReference type="NCBI Taxonomy" id="2100421"/>
    <lineage>
        <taxon>Viruses</taxon>
        <taxon>Duplodnaviria</taxon>
        <taxon>Heunggongvirae</taxon>
        <taxon>Uroviricota</taxon>
        <taxon>Caudoviricetes</taxon>
        <taxon>Peduoviridae</taxon>
        <taxon>Maltschvirus</taxon>
        <taxon>Maltschvirus maltsch</taxon>
    </lineage>
</organism>
<proteinExistence type="predicted"/>
<reference evidence="2" key="1">
    <citation type="submission" date="2020-04" db="EMBL/GenBank/DDBJ databases">
        <authorList>
            <person name="Chiriac C."/>
            <person name="Salcher M."/>
            <person name="Ghai R."/>
            <person name="Kavagutti S V."/>
        </authorList>
    </citation>
    <scope>NUCLEOTIDE SEQUENCE</scope>
</reference>
<dbReference type="EMBL" id="LR796176">
    <property type="protein sequence ID" value="CAB4123986.1"/>
    <property type="molecule type" value="Genomic_DNA"/>
</dbReference>
<evidence type="ECO:0000313" key="3">
    <source>
        <dbReference type="EMBL" id="CAB4123986.1"/>
    </source>
</evidence>
<keyword evidence="1" id="KW-0812">Transmembrane</keyword>
<sequence>MSEELKIFAGVIIAVFIIMIGPLIYEASIQKDCRIAALNAGKSAEEIQAICK</sequence>
<dbReference type="EMBL" id="LR796152">
    <property type="protein sequence ID" value="CAB4122203.1"/>
    <property type="molecule type" value="Genomic_DNA"/>
</dbReference>
<evidence type="ECO:0000256" key="1">
    <source>
        <dbReference type="SAM" id="Phobius"/>
    </source>
</evidence>
<evidence type="ECO:0000313" key="2">
    <source>
        <dbReference type="EMBL" id="CAB4122203.1"/>
    </source>
</evidence>
<dbReference type="EMBL" id="LR798268">
    <property type="protein sequence ID" value="CAB5219579.1"/>
    <property type="molecule type" value="Genomic_DNA"/>
</dbReference>
<keyword evidence="1" id="KW-1133">Transmembrane helix</keyword>
<protein>
    <submittedName>
        <fullName evidence="2">Uncharacterized protein</fullName>
    </submittedName>
</protein>
<keyword evidence="1" id="KW-0472">Membrane</keyword>
<evidence type="ECO:0000313" key="4">
    <source>
        <dbReference type="EMBL" id="CAB5219579.1"/>
    </source>
</evidence>
<accession>A0A6J5KLP2</accession>
<name>A0A6J5KLP2_9CAUD</name>
<gene>
    <name evidence="4" type="ORF">UFOVP220_103</name>
    <name evidence="2" type="ORF">UFOVP26_123</name>
    <name evidence="3" type="ORF">UFOVP44_112</name>
</gene>